<comment type="caution">
    <text evidence="2">The sequence shown here is derived from an EMBL/GenBank/DDBJ whole genome shotgun (WGS) entry which is preliminary data.</text>
</comment>
<accession>A0A1G2LQX5</accession>
<name>A0A1G2LQX5_9BACT</name>
<dbReference type="EMBL" id="MHQY01000014">
    <property type="protein sequence ID" value="OHA14007.1"/>
    <property type="molecule type" value="Genomic_DNA"/>
</dbReference>
<evidence type="ECO:0000313" key="3">
    <source>
        <dbReference type="Proteomes" id="UP000177171"/>
    </source>
</evidence>
<dbReference type="InterPro" id="IPR011990">
    <property type="entry name" value="TPR-like_helical_dom_sf"/>
</dbReference>
<sequence>MKDIDNLYYDAMELLDDGRSGAKKAEKLLLKAVAIDPHSPQTYIGLVQIYGVIKNKKKIEECVKKAYTETVKKIPVWPKTMFWGDMDNRAYMRAVQYRADPYADKGEKEKAIELYRLLLRLNPNDNQGVRYTLSGVYAGIGGEKINEMFDEGNAKQNWDKLENLVKEQNTKHKFWKEPKY</sequence>
<gene>
    <name evidence="2" type="ORF">A3G49_06095</name>
</gene>
<dbReference type="SUPFAM" id="SSF81901">
    <property type="entry name" value="HCP-like"/>
    <property type="match status" value="1"/>
</dbReference>
<dbReference type="InterPro" id="IPR019734">
    <property type="entry name" value="TPR_rpt"/>
</dbReference>
<evidence type="ECO:0000256" key="1">
    <source>
        <dbReference type="PROSITE-ProRule" id="PRU00339"/>
    </source>
</evidence>
<dbReference type="Proteomes" id="UP000177171">
    <property type="component" value="Unassembled WGS sequence"/>
</dbReference>
<reference evidence="2 3" key="1">
    <citation type="journal article" date="2016" name="Nat. Commun.">
        <title>Thousands of microbial genomes shed light on interconnected biogeochemical processes in an aquifer system.</title>
        <authorList>
            <person name="Anantharaman K."/>
            <person name="Brown C.T."/>
            <person name="Hug L.A."/>
            <person name="Sharon I."/>
            <person name="Castelle C.J."/>
            <person name="Probst A.J."/>
            <person name="Thomas B.C."/>
            <person name="Singh A."/>
            <person name="Wilkins M.J."/>
            <person name="Karaoz U."/>
            <person name="Brodie E.L."/>
            <person name="Williams K.H."/>
            <person name="Hubbard S.S."/>
            <person name="Banfield J.F."/>
        </authorList>
    </citation>
    <scope>NUCLEOTIDE SEQUENCE [LARGE SCALE GENOMIC DNA]</scope>
</reference>
<keyword evidence="1" id="KW-0802">TPR repeat</keyword>
<protein>
    <submittedName>
        <fullName evidence="2">Uncharacterized protein</fullName>
    </submittedName>
</protein>
<organism evidence="2 3">
    <name type="scientific">Candidatus Sungbacteria bacterium RIFCSPLOWO2_12_FULL_41_11</name>
    <dbReference type="NCBI Taxonomy" id="1802286"/>
    <lineage>
        <taxon>Bacteria</taxon>
        <taxon>Candidatus Sungiibacteriota</taxon>
    </lineage>
</organism>
<dbReference type="PROSITE" id="PS50005">
    <property type="entry name" value="TPR"/>
    <property type="match status" value="1"/>
</dbReference>
<dbReference type="Gene3D" id="1.25.40.10">
    <property type="entry name" value="Tetratricopeptide repeat domain"/>
    <property type="match status" value="1"/>
</dbReference>
<evidence type="ECO:0000313" key="2">
    <source>
        <dbReference type="EMBL" id="OHA14007.1"/>
    </source>
</evidence>
<proteinExistence type="predicted"/>
<feature type="repeat" description="TPR" evidence="1">
    <location>
        <begin position="92"/>
        <end position="125"/>
    </location>
</feature>
<dbReference type="AlphaFoldDB" id="A0A1G2LQX5"/>